<dbReference type="Pfam" id="PF13657">
    <property type="entry name" value="Couple_hipA"/>
    <property type="match status" value="1"/>
</dbReference>
<accession>A0A109W493</accession>
<evidence type="ECO:0000256" key="3">
    <source>
        <dbReference type="ARBA" id="ARBA00022777"/>
    </source>
</evidence>
<dbReference type="PANTHER" id="PTHR37419">
    <property type="entry name" value="SERINE/THREONINE-PROTEIN KINASE TOXIN HIPA"/>
    <property type="match status" value="1"/>
</dbReference>
<dbReference type="EMBL" id="CP014229">
    <property type="protein sequence ID" value="AMD90064.1"/>
    <property type="molecule type" value="Genomic_DNA"/>
</dbReference>
<proteinExistence type="inferred from homology"/>
<gene>
    <name evidence="6" type="ORF">AXF13_07995</name>
</gene>
<sequence length="441" mass="49602">MRAREAYVHMHLGGEFILAGRLRHYEDGRFSRCLFEYTNRYLDRKDAVPVDPVQLPLRKEHTFEGPEGGTLFGGIRDACPDDWGRHVLDTAAEGSGFTLSEFDYMLYAGPDRVGALGFSLDPGSPAFSDVPKWTANLPGTELDLEGMLEAADTVEAAESLSPSYRRFFVRGSSALGGARPKASVEMDGQQWIAKFSKEREAWPTCRIEQANLELAGLCGIEVPATRRVTVFGDRDIFLIQRFDRDLKQKHSQRIPFVSAMTLTGRQDLGEPTSYGDIVTAMRRDFYQADTVREDIAQLYRRMAFNVFCNNSDDHARNHGFLFDLGSRRWHLSPAYDVVPQPVMEDSARMLHLGIGPEGRIASISNLRAAGRAFGLSEDRVSAILEEVRGTIRQNWERVYSGAGVDRRHFNELRNCFDLALTQDLNNSPAEEIFPSPRPRQG</sequence>
<keyword evidence="7" id="KW-1185">Reference proteome</keyword>
<dbReference type="GO" id="GO:0005829">
    <property type="term" value="C:cytosol"/>
    <property type="evidence" value="ECO:0007669"/>
    <property type="project" value="TreeGrafter"/>
</dbReference>
<evidence type="ECO:0000259" key="5">
    <source>
        <dbReference type="Pfam" id="PF13657"/>
    </source>
</evidence>
<dbReference type="KEGG" id="dfi:AXF13_07995"/>
<dbReference type="GO" id="GO:0004674">
    <property type="term" value="F:protein serine/threonine kinase activity"/>
    <property type="evidence" value="ECO:0007669"/>
    <property type="project" value="TreeGrafter"/>
</dbReference>
<dbReference type="AlphaFoldDB" id="A0A109W493"/>
<keyword evidence="2" id="KW-0808">Transferase</keyword>
<evidence type="ECO:0000256" key="1">
    <source>
        <dbReference type="ARBA" id="ARBA00010164"/>
    </source>
</evidence>
<feature type="domain" description="HipA-like C-terminal" evidence="4">
    <location>
        <begin position="174"/>
        <end position="395"/>
    </location>
</feature>
<dbReference type="Pfam" id="PF07804">
    <property type="entry name" value="HipA_C"/>
    <property type="match status" value="1"/>
</dbReference>
<dbReference type="Gene3D" id="1.10.1070.20">
    <property type="match status" value="1"/>
</dbReference>
<dbReference type="PANTHER" id="PTHR37419:SF8">
    <property type="entry name" value="TOXIN YJJJ"/>
    <property type="match status" value="1"/>
</dbReference>
<reference evidence="7" key="1">
    <citation type="submission" date="2016-02" db="EMBL/GenBank/DDBJ databases">
        <authorList>
            <person name="Holder M.E."/>
            <person name="Ajami N.J."/>
            <person name="Petrosino J.F."/>
        </authorList>
    </citation>
    <scope>NUCLEOTIDE SEQUENCE [LARGE SCALE GENOMIC DNA]</scope>
    <source>
        <strain evidence="7">CCUG 45958</strain>
    </source>
</reference>
<name>A0A109W493_9BACT</name>
<evidence type="ECO:0000313" key="7">
    <source>
        <dbReference type="Proteomes" id="UP000069241"/>
    </source>
</evidence>
<evidence type="ECO:0000313" key="6">
    <source>
        <dbReference type="EMBL" id="AMD90064.1"/>
    </source>
</evidence>
<comment type="similarity">
    <text evidence="1">Belongs to the HipA Ser/Thr kinase family.</text>
</comment>
<dbReference type="InterPro" id="IPR017508">
    <property type="entry name" value="HipA_N1"/>
</dbReference>
<dbReference type="Proteomes" id="UP000069241">
    <property type="component" value="Chromosome"/>
</dbReference>
<dbReference type="RefSeq" id="WP_062252406.1">
    <property type="nucleotide sequence ID" value="NZ_CP014229.1"/>
</dbReference>
<dbReference type="STRING" id="44742.AXF13_07995"/>
<feature type="domain" description="HipA N-terminal subdomain 1" evidence="5">
    <location>
        <begin position="18"/>
        <end position="118"/>
    </location>
</feature>
<protein>
    <recommendedName>
        <fullName evidence="8">Phosphatidylinositol kinase</fullName>
    </recommendedName>
</protein>
<keyword evidence="3" id="KW-0418">Kinase</keyword>
<evidence type="ECO:0000259" key="4">
    <source>
        <dbReference type="Pfam" id="PF07804"/>
    </source>
</evidence>
<dbReference type="InterPro" id="IPR012893">
    <property type="entry name" value="HipA-like_C"/>
</dbReference>
<evidence type="ECO:0008006" key="8">
    <source>
        <dbReference type="Google" id="ProtNLM"/>
    </source>
</evidence>
<evidence type="ECO:0000256" key="2">
    <source>
        <dbReference type="ARBA" id="ARBA00022679"/>
    </source>
</evidence>
<organism evidence="6 7">
    <name type="scientific">Desulfovibrio fairfieldensis</name>
    <dbReference type="NCBI Taxonomy" id="44742"/>
    <lineage>
        <taxon>Bacteria</taxon>
        <taxon>Pseudomonadati</taxon>
        <taxon>Thermodesulfobacteriota</taxon>
        <taxon>Desulfovibrionia</taxon>
        <taxon>Desulfovibrionales</taxon>
        <taxon>Desulfovibrionaceae</taxon>
        <taxon>Desulfovibrio</taxon>
    </lineage>
</organism>
<dbReference type="InterPro" id="IPR052028">
    <property type="entry name" value="HipA_Ser/Thr_kinase"/>
</dbReference>